<sequence>MQISVWQALEGCNPTSFYQRNFEFAGIFRPTVHQYSACTAMARATPILRRSQSQFVSQHIEQWRTLCRTGCYCLVIDDEFHYLTELVSKLVYALRLSHVYQFGQTVDPISIDW</sequence>
<proteinExistence type="predicted"/>
<gene>
    <name evidence="1" type="ORF">METZ01_LOCUS64757</name>
</gene>
<reference evidence="1" key="1">
    <citation type="submission" date="2018-05" db="EMBL/GenBank/DDBJ databases">
        <authorList>
            <person name="Lanie J.A."/>
            <person name="Ng W.-L."/>
            <person name="Kazmierczak K.M."/>
            <person name="Andrzejewski T.M."/>
            <person name="Davidsen T.M."/>
            <person name="Wayne K.J."/>
            <person name="Tettelin H."/>
            <person name="Glass J.I."/>
            <person name="Rusch D."/>
            <person name="Podicherti R."/>
            <person name="Tsui H.-C.T."/>
            <person name="Winkler M.E."/>
        </authorList>
    </citation>
    <scope>NUCLEOTIDE SEQUENCE</scope>
</reference>
<name>A0A381TD99_9ZZZZ</name>
<accession>A0A381TD99</accession>
<dbReference type="AlphaFoldDB" id="A0A381TD99"/>
<organism evidence="1">
    <name type="scientific">marine metagenome</name>
    <dbReference type="NCBI Taxonomy" id="408172"/>
    <lineage>
        <taxon>unclassified sequences</taxon>
        <taxon>metagenomes</taxon>
        <taxon>ecological metagenomes</taxon>
    </lineage>
</organism>
<dbReference type="EMBL" id="UINC01004115">
    <property type="protein sequence ID" value="SVA11903.1"/>
    <property type="molecule type" value="Genomic_DNA"/>
</dbReference>
<protein>
    <submittedName>
        <fullName evidence="1">Uncharacterized protein</fullName>
    </submittedName>
</protein>
<evidence type="ECO:0000313" key="1">
    <source>
        <dbReference type="EMBL" id="SVA11903.1"/>
    </source>
</evidence>